<evidence type="ECO:0000256" key="1">
    <source>
        <dbReference type="ARBA" id="ARBA00008857"/>
    </source>
</evidence>
<evidence type="ECO:0000256" key="3">
    <source>
        <dbReference type="ARBA" id="ARBA00023125"/>
    </source>
</evidence>
<evidence type="ECO:0000256" key="4">
    <source>
        <dbReference type="ARBA" id="ARBA00023172"/>
    </source>
</evidence>
<dbReference type="SUPFAM" id="SSF56349">
    <property type="entry name" value="DNA breaking-rejoining enzymes"/>
    <property type="match status" value="1"/>
</dbReference>
<comment type="similarity">
    <text evidence="1">Belongs to the 'phage' integrase family.</text>
</comment>
<geneLocation type="plasmid" evidence="9">
    <name>Plasmid1 dna</name>
</geneLocation>
<sequence length="341" mass="38830">MIESAESLPPIKLIPIEDATVNKESGSSKRNTLKTPPIDIRWVKVLEFLRSNNLAPNSRKLYERELKRFLGWTQLHYHEMRSRHIGLYKQYLMEEVSTDAGKPLSKSSINAGLAAIKSFFKWLSLTYPEMMTTNPTQGVKLEKVPLPPAQSLTAEQMESVWSALEYLEETKVRDTALVHILSHGLRAGEVVNLNVGSFDGKLLFLPDTKTAQPRLVPLRKESREVLVEYLQWREAQGEVLTSLSPLMISYHPSYLGERLSYHGIYFAVEKIGELAGIEDLHPHQFRHTYATDLLLLGVDPTHARKLTGHTSEKAFRRYTLRSEQEAAIAAYYRAIGEEEVE</sequence>
<proteinExistence type="inferred from homology"/>
<protein>
    <submittedName>
        <fullName evidence="8">Integrase/recombinase</fullName>
    </submittedName>
</protein>
<evidence type="ECO:0000256" key="2">
    <source>
        <dbReference type="ARBA" id="ARBA00022908"/>
    </source>
</evidence>
<dbReference type="InterPro" id="IPR002104">
    <property type="entry name" value="Integrase_catalytic"/>
</dbReference>
<dbReference type="Proteomes" id="UP000218785">
    <property type="component" value="Plasmid plasmid1"/>
</dbReference>
<dbReference type="GO" id="GO:0003677">
    <property type="term" value="F:DNA binding"/>
    <property type="evidence" value="ECO:0007669"/>
    <property type="project" value="UniProtKB-UniRule"/>
</dbReference>
<dbReference type="InterPro" id="IPR044068">
    <property type="entry name" value="CB"/>
</dbReference>
<dbReference type="Gene3D" id="1.10.443.10">
    <property type="entry name" value="Intergrase catalytic core"/>
    <property type="match status" value="1"/>
</dbReference>
<evidence type="ECO:0000256" key="5">
    <source>
        <dbReference type="PROSITE-ProRule" id="PRU01248"/>
    </source>
</evidence>
<dbReference type="Pfam" id="PF13495">
    <property type="entry name" value="Phage_int_SAM_4"/>
    <property type="match status" value="1"/>
</dbReference>
<keyword evidence="8" id="KW-0614">Plasmid</keyword>
<dbReference type="Gene3D" id="1.10.150.130">
    <property type="match status" value="1"/>
</dbReference>
<accession>A0A1Z4NBG4</accession>
<evidence type="ECO:0000313" key="9">
    <source>
        <dbReference type="Proteomes" id="UP000218785"/>
    </source>
</evidence>
<dbReference type="PROSITE" id="PS51900">
    <property type="entry name" value="CB"/>
    <property type="match status" value="1"/>
</dbReference>
<keyword evidence="3 5" id="KW-0238">DNA-binding</keyword>
<feature type="domain" description="Core-binding (CB)" evidence="7">
    <location>
        <begin position="33"/>
        <end position="124"/>
    </location>
</feature>
<dbReference type="InterPro" id="IPR010998">
    <property type="entry name" value="Integrase_recombinase_N"/>
</dbReference>
<dbReference type="GO" id="GO:0015074">
    <property type="term" value="P:DNA integration"/>
    <property type="evidence" value="ECO:0007669"/>
    <property type="project" value="UniProtKB-KW"/>
</dbReference>
<dbReference type="RefSeq" id="WP_096584869.1">
    <property type="nucleotide sequence ID" value="NZ_CAWNJS010000002.1"/>
</dbReference>
<dbReference type="AlphaFoldDB" id="A0A1Z4NBG4"/>
<evidence type="ECO:0000313" key="8">
    <source>
        <dbReference type="EMBL" id="BAZ03036.1"/>
    </source>
</evidence>
<dbReference type="InterPro" id="IPR050090">
    <property type="entry name" value="Tyrosine_recombinase_XerCD"/>
</dbReference>
<gene>
    <name evidence="8" type="ORF">NIES37_70490</name>
</gene>
<dbReference type="PANTHER" id="PTHR30349:SF41">
    <property type="entry name" value="INTEGRASE_RECOMBINASE PROTEIN MJ0367-RELATED"/>
    <property type="match status" value="1"/>
</dbReference>
<dbReference type="InterPro" id="IPR004107">
    <property type="entry name" value="Integrase_SAM-like_N"/>
</dbReference>
<organism evidence="8 9">
    <name type="scientific">Tolypothrix tenuis PCC 7101</name>
    <dbReference type="NCBI Taxonomy" id="231146"/>
    <lineage>
        <taxon>Bacteria</taxon>
        <taxon>Bacillati</taxon>
        <taxon>Cyanobacteriota</taxon>
        <taxon>Cyanophyceae</taxon>
        <taxon>Nostocales</taxon>
        <taxon>Tolypothrichaceae</taxon>
        <taxon>Tolypothrix</taxon>
    </lineage>
</organism>
<evidence type="ECO:0000259" key="7">
    <source>
        <dbReference type="PROSITE" id="PS51900"/>
    </source>
</evidence>
<dbReference type="PROSITE" id="PS51898">
    <property type="entry name" value="TYR_RECOMBINASE"/>
    <property type="match status" value="1"/>
</dbReference>
<dbReference type="CDD" id="cd00796">
    <property type="entry name" value="INT_Rci_Hp1_C"/>
    <property type="match status" value="1"/>
</dbReference>
<dbReference type="PANTHER" id="PTHR30349">
    <property type="entry name" value="PHAGE INTEGRASE-RELATED"/>
    <property type="match status" value="1"/>
</dbReference>
<evidence type="ECO:0000259" key="6">
    <source>
        <dbReference type="PROSITE" id="PS51898"/>
    </source>
</evidence>
<keyword evidence="9" id="KW-1185">Reference proteome</keyword>
<dbReference type="Pfam" id="PF00589">
    <property type="entry name" value="Phage_integrase"/>
    <property type="match status" value="1"/>
</dbReference>
<keyword evidence="4" id="KW-0233">DNA recombination</keyword>
<feature type="domain" description="Tyr recombinase" evidence="6">
    <location>
        <begin position="147"/>
        <end position="333"/>
    </location>
</feature>
<dbReference type="EMBL" id="AP018249">
    <property type="protein sequence ID" value="BAZ03036.1"/>
    <property type="molecule type" value="Genomic_DNA"/>
</dbReference>
<reference evidence="8 9" key="1">
    <citation type="submission" date="2017-06" db="EMBL/GenBank/DDBJ databases">
        <title>Genome sequencing of cyanobaciteial culture collection at National Institute for Environmental Studies (NIES).</title>
        <authorList>
            <person name="Hirose Y."/>
            <person name="Shimura Y."/>
            <person name="Fujisawa T."/>
            <person name="Nakamura Y."/>
            <person name="Kawachi M."/>
        </authorList>
    </citation>
    <scope>NUCLEOTIDE SEQUENCE [LARGE SCALE GENOMIC DNA]</scope>
    <source>
        <strain evidence="8 9">NIES-37</strain>
        <plasmid evidence="9">Plasmid1 dna</plasmid>
    </source>
</reference>
<dbReference type="InterPro" id="IPR011010">
    <property type="entry name" value="DNA_brk_join_enz"/>
</dbReference>
<name>A0A1Z4NBG4_9CYAN</name>
<dbReference type="GO" id="GO:0006310">
    <property type="term" value="P:DNA recombination"/>
    <property type="evidence" value="ECO:0007669"/>
    <property type="project" value="UniProtKB-KW"/>
</dbReference>
<dbReference type="InterPro" id="IPR013762">
    <property type="entry name" value="Integrase-like_cat_sf"/>
</dbReference>
<dbReference type="KEGG" id="ttq:NIES37_70490"/>
<keyword evidence="2" id="KW-0229">DNA integration</keyword>